<evidence type="ECO:0000313" key="4">
    <source>
        <dbReference type="WBParaSite" id="MBELARI_LOCUS21055"/>
    </source>
</evidence>
<organism evidence="3 4">
    <name type="scientific">Mesorhabditis belari</name>
    <dbReference type="NCBI Taxonomy" id="2138241"/>
    <lineage>
        <taxon>Eukaryota</taxon>
        <taxon>Metazoa</taxon>
        <taxon>Ecdysozoa</taxon>
        <taxon>Nematoda</taxon>
        <taxon>Chromadorea</taxon>
        <taxon>Rhabditida</taxon>
        <taxon>Rhabditina</taxon>
        <taxon>Rhabditomorpha</taxon>
        <taxon>Rhabditoidea</taxon>
        <taxon>Rhabditidae</taxon>
        <taxon>Mesorhabditinae</taxon>
        <taxon>Mesorhabditis</taxon>
    </lineage>
</organism>
<proteinExistence type="predicted"/>
<dbReference type="Proteomes" id="UP000887575">
    <property type="component" value="Unassembled WGS sequence"/>
</dbReference>
<evidence type="ECO:0000256" key="1">
    <source>
        <dbReference type="SAM" id="MobiDB-lite"/>
    </source>
</evidence>
<keyword evidence="2" id="KW-1133">Transmembrane helix</keyword>
<feature type="region of interest" description="Disordered" evidence="1">
    <location>
        <begin position="159"/>
        <end position="198"/>
    </location>
</feature>
<feature type="compositionally biased region" description="Low complexity" evidence="1">
    <location>
        <begin position="210"/>
        <end position="223"/>
    </location>
</feature>
<protein>
    <submittedName>
        <fullName evidence="4">Uncharacterized protein</fullName>
    </submittedName>
</protein>
<keyword evidence="2" id="KW-0812">Transmembrane</keyword>
<feature type="compositionally biased region" description="Pro residues" evidence="1">
    <location>
        <begin position="177"/>
        <end position="189"/>
    </location>
</feature>
<evidence type="ECO:0000256" key="2">
    <source>
        <dbReference type="SAM" id="Phobius"/>
    </source>
</evidence>
<reference evidence="4" key="1">
    <citation type="submission" date="2024-02" db="UniProtKB">
        <authorList>
            <consortium name="WormBaseParasite"/>
        </authorList>
    </citation>
    <scope>IDENTIFICATION</scope>
</reference>
<dbReference type="WBParaSite" id="MBELARI_LOCUS21055">
    <property type="protein sequence ID" value="MBELARI_LOCUS21055"/>
    <property type="gene ID" value="MBELARI_LOCUS21055"/>
</dbReference>
<feature type="compositionally biased region" description="Pro residues" evidence="1">
    <location>
        <begin position="342"/>
        <end position="354"/>
    </location>
</feature>
<name>A0AAF3F3C9_9BILA</name>
<evidence type="ECO:0000313" key="3">
    <source>
        <dbReference type="Proteomes" id="UP000887575"/>
    </source>
</evidence>
<keyword evidence="2" id="KW-0472">Membrane</keyword>
<sequence length="713" mass="80378">MDDGSTNLFQQHLDEVLLHSDKMDYPSKIRVIAILEQMMMDVGDEKGMMSDVYRDLLIECPQLQDVAKKKALLDSPCALKWFKKYIEDITEMAMDVPATREVETEKANPLRETLTDELDSMIQISDFNNYIFLFLLLAILAFFLLRFWARRAPKTKYITPSSRSAAIGKKAKETKPVSPPRKSPTPPPTSTGAQDKSMVWIDKTRCQRNQNNLTNNQPNSSLPSYHASATAMDPCGTTSRRPGPPRPGRSQPAIKDVVPTRQYFKNFKDRAGKFWLVVARLNLYYCKQTLTKTQQRHEVSRRGATTSALAVDRNRTPNCRVLPMVVILSQSMMHMAKETKPVSPPRKSPTPPPTSTGAQDKSMVWIDKTRCQRNQNNLTNNQPNSSLPSYHASATAMDPWLASRKPKSHPRHVDKPCPLPETDNSSDVVPTRQYFKDFKDRAGKFWKAEARERKAKNYSIRHLFYRANMAKATIILALEIIITSKSDEWSQFIRIATIVATAVCSQVYLSKGTTSMEYSVIRNIDISFNSTWSRFGFILAPLMFRMHQSKALPFISMAIISLIDAAGFQLNLPEAKKEEGKPMQDTLPEKANKRNEIPVSQSFVIHSFWLLDEPCFAAVIHEPTVPFPDPESRVLLTEATKDGFRYLRNVAPCSPQCRTKNPIANLETCCRQHNAGSFGFCTANAQAICAIMDVTWSANGAVFGCVLQGDCDG</sequence>
<feature type="region of interest" description="Disordered" evidence="1">
    <location>
        <begin position="402"/>
        <end position="426"/>
    </location>
</feature>
<dbReference type="AlphaFoldDB" id="A0AAF3F3C9"/>
<feature type="transmembrane region" description="Helical" evidence="2">
    <location>
        <begin position="130"/>
        <end position="149"/>
    </location>
</feature>
<feature type="region of interest" description="Disordered" evidence="1">
    <location>
        <begin position="335"/>
        <end position="363"/>
    </location>
</feature>
<keyword evidence="3" id="KW-1185">Reference proteome</keyword>
<accession>A0AAF3F3C9</accession>
<feature type="region of interest" description="Disordered" evidence="1">
    <location>
        <begin position="210"/>
        <end position="253"/>
    </location>
</feature>